<evidence type="ECO:0000313" key="2">
    <source>
        <dbReference type="EMBL" id="GMF47130.1"/>
    </source>
</evidence>
<protein>
    <submittedName>
        <fullName evidence="2">Unnamed protein product</fullName>
    </submittedName>
</protein>
<proteinExistence type="predicted"/>
<reference evidence="2" key="1">
    <citation type="submission" date="2023-04" db="EMBL/GenBank/DDBJ databases">
        <title>Phytophthora fragariaefolia NBRC 109709.</title>
        <authorList>
            <person name="Ichikawa N."/>
            <person name="Sato H."/>
            <person name="Tonouchi N."/>
        </authorList>
    </citation>
    <scope>NUCLEOTIDE SEQUENCE</scope>
    <source>
        <strain evidence="2">NBRC 109709</strain>
    </source>
</reference>
<keyword evidence="3" id="KW-1185">Reference proteome</keyword>
<dbReference type="EMBL" id="BSXT01002090">
    <property type="protein sequence ID" value="GMF47130.1"/>
    <property type="molecule type" value="Genomic_DNA"/>
</dbReference>
<evidence type="ECO:0000313" key="3">
    <source>
        <dbReference type="Proteomes" id="UP001165121"/>
    </source>
</evidence>
<organism evidence="2 3">
    <name type="scientific">Phytophthora fragariaefolia</name>
    <dbReference type="NCBI Taxonomy" id="1490495"/>
    <lineage>
        <taxon>Eukaryota</taxon>
        <taxon>Sar</taxon>
        <taxon>Stramenopiles</taxon>
        <taxon>Oomycota</taxon>
        <taxon>Peronosporomycetes</taxon>
        <taxon>Peronosporales</taxon>
        <taxon>Peronosporaceae</taxon>
        <taxon>Phytophthora</taxon>
    </lineage>
</organism>
<gene>
    <name evidence="2" type="ORF">Pfra01_001765400</name>
</gene>
<dbReference type="Proteomes" id="UP001165121">
    <property type="component" value="Unassembled WGS sequence"/>
</dbReference>
<comment type="caution">
    <text evidence="2">The sequence shown here is derived from an EMBL/GenBank/DDBJ whole genome shotgun (WGS) entry which is preliminary data.</text>
</comment>
<sequence>MSRKITADCAATKSMLTEDHGSAATGRNEAGPASIGEDIVWNASGDFVDNAETRDVDIEFGLQFSGDSMDPARCRSVAPWGMYRMIRPRWHEPPPNEVTKRTELEKHQ</sequence>
<feature type="region of interest" description="Disordered" evidence="1">
    <location>
        <begin position="1"/>
        <end position="33"/>
    </location>
</feature>
<accession>A0A9W7CX57</accession>
<feature type="compositionally biased region" description="Basic and acidic residues" evidence="1">
    <location>
        <begin position="89"/>
        <end position="108"/>
    </location>
</feature>
<name>A0A9W7CX57_9STRA</name>
<evidence type="ECO:0000256" key="1">
    <source>
        <dbReference type="SAM" id="MobiDB-lite"/>
    </source>
</evidence>
<dbReference type="AlphaFoldDB" id="A0A9W7CX57"/>
<feature type="region of interest" description="Disordered" evidence="1">
    <location>
        <begin position="87"/>
        <end position="108"/>
    </location>
</feature>